<gene>
    <name evidence="1" type="ORF">CAUJ_LOCUS5194</name>
</gene>
<reference evidence="1" key="1">
    <citation type="submission" date="2020-10" db="EMBL/GenBank/DDBJ databases">
        <authorList>
            <person name="Kikuchi T."/>
        </authorList>
    </citation>
    <scope>NUCLEOTIDE SEQUENCE</scope>
    <source>
        <strain evidence="1">NKZ352</strain>
    </source>
</reference>
<evidence type="ECO:0000313" key="2">
    <source>
        <dbReference type="Proteomes" id="UP000835052"/>
    </source>
</evidence>
<name>A0A8S1H165_9PELO</name>
<keyword evidence="2" id="KW-1185">Reference proteome</keyword>
<proteinExistence type="predicted"/>
<dbReference type="EMBL" id="CAJGYM010000010">
    <property type="protein sequence ID" value="CAD6189275.1"/>
    <property type="molecule type" value="Genomic_DNA"/>
</dbReference>
<evidence type="ECO:0000313" key="1">
    <source>
        <dbReference type="EMBL" id="CAD6189275.1"/>
    </source>
</evidence>
<dbReference type="OrthoDB" id="5823764at2759"/>
<comment type="caution">
    <text evidence="1">The sequence shown here is derived from an EMBL/GenBank/DDBJ whole genome shotgun (WGS) entry which is preliminary data.</text>
</comment>
<dbReference type="Proteomes" id="UP000835052">
    <property type="component" value="Unassembled WGS sequence"/>
</dbReference>
<protein>
    <submittedName>
        <fullName evidence="1">Uncharacterized protein</fullName>
    </submittedName>
</protein>
<accession>A0A8S1H165</accession>
<dbReference type="AlphaFoldDB" id="A0A8S1H165"/>
<organism evidence="1 2">
    <name type="scientific">Caenorhabditis auriculariae</name>
    <dbReference type="NCBI Taxonomy" id="2777116"/>
    <lineage>
        <taxon>Eukaryota</taxon>
        <taxon>Metazoa</taxon>
        <taxon>Ecdysozoa</taxon>
        <taxon>Nematoda</taxon>
        <taxon>Chromadorea</taxon>
        <taxon>Rhabditida</taxon>
        <taxon>Rhabditina</taxon>
        <taxon>Rhabditomorpha</taxon>
        <taxon>Rhabditoidea</taxon>
        <taxon>Rhabditidae</taxon>
        <taxon>Peloderinae</taxon>
        <taxon>Caenorhabditis</taxon>
    </lineage>
</organism>
<sequence>MSGTITIKMHDKEVEFDLTENKITFISIKSACLLTNEAIVSLSYELNGRRKFCQSQVVPEPCFVLPAGWPTMQFNVESIEYHHDHQRLLIKPNPEQLPIDGDLAAYVGRFALYYNVKGDNYKRCAVPLTPRLAATCRHGENIAIKEGTSGSFKGDSGGGCWDVDGRLIGMQIAVEKVPHTRDNGRPASPAVGGRCLIVPVIAIEAIIRDLLPQEDSDGGAEWNE</sequence>